<dbReference type="InterPro" id="IPR020616">
    <property type="entry name" value="Thiolase_N"/>
</dbReference>
<dbReference type="Pfam" id="PF02803">
    <property type="entry name" value="Thiolase_C"/>
    <property type="match status" value="1"/>
</dbReference>
<comment type="similarity">
    <text evidence="1 5">Belongs to the thiolase-like superfamily. Thiolase family.</text>
</comment>
<feature type="active site" description="Proton acceptor" evidence="4">
    <location>
        <position position="344"/>
    </location>
</feature>
<dbReference type="NCBIfam" id="TIGR01930">
    <property type="entry name" value="AcCoA-C-Actrans"/>
    <property type="match status" value="1"/>
</dbReference>
<dbReference type="PROSITE" id="PS00737">
    <property type="entry name" value="THIOLASE_2"/>
    <property type="match status" value="1"/>
</dbReference>
<evidence type="ECO:0000256" key="4">
    <source>
        <dbReference type="PIRSR" id="PIRSR000429-1"/>
    </source>
</evidence>
<dbReference type="InterPro" id="IPR002155">
    <property type="entry name" value="Thiolase"/>
</dbReference>
<evidence type="ECO:0000259" key="7">
    <source>
        <dbReference type="Pfam" id="PF02803"/>
    </source>
</evidence>
<gene>
    <name evidence="8" type="ORF">SAMN05443665_10706</name>
</gene>
<dbReference type="Pfam" id="PF00108">
    <property type="entry name" value="Thiolase_N"/>
    <property type="match status" value="1"/>
</dbReference>
<dbReference type="PIRSF" id="PIRSF000429">
    <property type="entry name" value="Ac-CoA_Ac_transf"/>
    <property type="match status" value="1"/>
</dbReference>
<keyword evidence="2 5" id="KW-0808">Transferase</keyword>
<evidence type="ECO:0000256" key="3">
    <source>
        <dbReference type="ARBA" id="ARBA00023315"/>
    </source>
</evidence>
<protein>
    <submittedName>
        <fullName evidence="8">Acetyl-CoA acetyltransferases</fullName>
    </submittedName>
</protein>
<dbReference type="Gene3D" id="3.40.47.10">
    <property type="match status" value="2"/>
</dbReference>
<evidence type="ECO:0000256" key="1">
    <source>
        <dbReference type="ARBA" id="ARBA00010982"/>
    </source>
</evidence>
<feature type="active site" description="Acyl-thioester intermediate" evidence="4">
    <location>
        <position position="91"/>
    </location>
</feature>
<dbReference type="InterPro" id="IPR020617">
    <property type="entry name" value="Thiolase_C"/>
</dbReference>
<evidence type="ECO:0000256" key="5">
    <source>
        <dbReference type="RuleBase" id="RU003557"/>
    </source>
</evidence>
<proteinExistence type="inferred from homology"/>
<keyword evidence="9" id="KW-1185">Reference proteome</keyword>
<evidence type="ECO:0000313" key="9">
    <source>
        <dbReference type="Proteomes" id="UP000198318"/>
    </source>
</evidence>
<feature type="domain" description="Thiolase C-terminal" evidence="7">
    <location>
        <begin position="266"/>
        <end position="387"/>
    </location>
</feature>
<dbReference type="InterPro" id="IPR016039">
    <property type="entry name" value="Thiolase-like"/>
</dbReference>
<dbReference type="OrthoDB" id="3761315at2"/>
<feature type="domain" description="Thiolase N-terminal" evidence="6">
    <location>
        <begin position="5"/>
        <end position="258"/>
    </location>
</feature>
<evidence type="ECO:0000313" key="8">
    <source>
        <dbReference type="EMBL" id="SNT62206.1"/>
    </source>
</evidence>
<dbReference type="EMBL" id="FZOR01000070">
    <property type="protein sequence ID" value="SNT62206.1"/>
    <property type="molecule type" value="Genomic_DNA"/>
</dbReference>
<reference evidence="8 9" key="1">
    <citation type="submission" date="2017-06" db="EMBL/GenBank/DDBJ databases">
        <authorList>
            <person name="Kim H.J."/>
            <person name="Triplett B.A."/>
        </authorList>
    </citation>
    <scope>NUCLEOTIDE SEQUENCE [LARGE SCALE GENOMIC DNA]</scope>
    <source>
        <strain evidence="8 9">DSM 44715</strain>
    </source>
</reference>
<dbReference type="RefSeq" id="WP_089331060.1">
    <property type="nucleotide sequence ID" value="NZ_FZOR01000070.1"/>
</dbReference>
<dbReference type="AlphaFoldDB" id="A0A239P558"/>
<dbReference type="CDD" id="cd00751">
    <property type="entry name" value="thiolase"/>
    <property type="match status" value="1"/>
</dbReference>
<dbReference type="InterPro" id="IPR020613">
    <property type="entry name" value="Thiolase_CS"/>
</dbReference>
<organism evidence="8 9">
    <name type="scientific">Actinomadura meyerae</name>
    <dbReference type="NCBI Taxonomy" id="240840"/>
    <lineage>
        <taxon>Bacteria</taxon>
        <taxon>Bacillati</taxon>
        <taxon>Actinomycetota</taxon>
        <taxon>Actinomycetes</taxon>
        <taxon>Streptosporangiales</taxon>
        <taxon>Thermomonosporaceae</taxon>
        <taxon>Actinomadura</taxon>
    </lineage>
</organism>
<evidence type="ECO:0000256" key="2">
    <source>
        <dbReference type="ARBA" id="ARBA00022679"/>
    </source>
</evidence>
<name>A0A239P558_9ACTN</name>
<dbReference type="PANTHER" id="PTHR43365">
    <property type="entry name" value="BLR7806 PROTEIN"/>
    <property type="match status" value="1"/>
</dbReference>
<sequence length="391" mass="40640">MPAAVIIDAVRTPLAKGKPGGAYADIHPVDLHAGVLASLVERTGIDPAVVDDVISGAVGQIGEQSGNTARWAALGAGFPESVPAVTVDRQCGSSQQALHFAAQGVMAGAYDVAIASGVESMSRIPIGSQFQGEDFAGSRVAARYDGGLIPQGISAELIADKWGLSRRELDEYAAESHARAARAWNDGLFDAQVARVNALAADETVRPATTVDVLAGLRLAFRDEHWARRYPHLDWRVTAGNSSPVNDGAAAVLVASEEAAARLGLAPRARVHSVAVVGDDPVLMLTGIIPATAKVLARAGLSIDDIDVFEVNEAFASVVLAWQRETGADLAKVNVNGGAIAIGHPLGASGARLTTTLLNNLEQTGGRYGLQVMCEAGGLANATIIERLDRR</sequence>
<dbReference type="Proteomes" id="UP000198318">
    <property type="component" value="Unassembled WGS sequence"/>
</dbReference>
<feature type="active site" description="Proton acceptor" evidence="4">
    <location>
        <position position="374"/>
    </location>
</feature>
<dbReference type="SUPFAM" id="SSF53901">
    <property type="entry name" value="Thiolase-like"/>
    <property type="match status" value="2"/>
</dbReference>
<keyword evidence="3 5" id="KW-0012">Acyltransferase</keyword>
<dbReference type="GO" id="GO:0016747">
    <property type="term" value="F:acyltransferase activity, transferring groups other than amino-acyl groups"/>
    <property type="evidence" value="ECO:0007669"/>
    <property type="project" value="InterPro"/>
</dbReference>
<dbReference type="PANTHER" id="PTHR43365:SF1">
    <property type="entry name" value="ACETYL-COA C-ACYLTRANSFERASE"/>
    <property type="match status" value="1"/>
</dbReference>
<evidence type="ECO:0000259" key="6">
    <source>
        <dbReference type="Pfam" id="PF00108"/>
    </source>
</evidence>
<accession>A0A239P558</accession>